<keyword evidence="2" id="KW-1185">Reference proteome</keyword>
<dbReference type="SUPFAM" id="SSF82607">
    <property type="entry name" value="YbaB-like"/>
    <property type="match status" value="1"/>
</dbReference>
<dbReference type="HOGENOM" id="CLU_2182346_0_0_11"/>
<dbReference type="InterPro" id="IPR036894">
    <property type="entry name" value="YbaB-like_sf"/>
</dbReference>
<dbReference type="Gene3D" id="3.30.1310.10">
    <property type="entry name" value="Nucleoid-associated protein YbaB-like domain"/>
    <property type="match status" value="1"/>
</dbReference>
<gene>
    <name evidence="1" type="ordered locus">Snas_3871</name>
</gene>
<dbReference type="eggNOG" id="COG0718">
    <property type="taxonomic scope" value="Bacteria"/>
</dbReference>
<name>D3PYU3_STANL</name>
<dbReference type="KEGG" id="sna:Snas_3871"/>
<evidence type="ECO:0008006" key="3">
    <source>
        <dbReference type="Google" id="ProtNLM"/>
    </source>
</evidence>
<accession>D3PYU3</accession>
<dbReference type="InterPro" id="IPR004401">
    <property type="entry name" value="YbaB/EbfC"/>
</dbReference>
<sequence>MTVNIEDDAMAEVDPHQALAESEAADRAYLRKLDEHVVTARDANGLVTVTSFATGEVKDVEISARRYAALSREDLADAVLEAWRNARTEANAAAKRLHESFVLKQGGET</sequence>
<dbReference type="STRING" id="446470.Snas_3871"/>
<dbReference type="AlphaFoldDB" id="D3PYU3"/>
<dbReference type="Pfam" id="PF02575">
    <property type="entry name" value="YbaB_DNA_bd"/>
    <property type="match status" value="1"/>
</dbReference>
<dbReference type="EMBL" id="CP001778">
    <property type="protein sequence ID" value="ADD43526.1"/>
    <property type="molecule type" value="Genomic_DNA"/>
</dbReference>
<evidence type="ECO:0000313" key="2">
    <source>
        <dbReference type="Proteomes" id="UP000000844"/>
    </source>
</evidence>
<reference evidence="1 2" key="1">
    <citation type="journal article" date="2009" name="Stand. Genomic Sci.">
        <title>Complete genome sequence of Stackebrandtia nassauensis type strain (LLR-40K-21).</title>
        <authorList>
            <person name="Munk C."/>
            <person name="Lapidus A."/>
            <person name="Copeland A."/>
            <person name="Jando M."/>
            <person name="Mayilraj S."/>
            <person name="Glavina Del Rio T."/>
            <person name="Nolan M."/>
            <person name="Chen F."/>
            <person name="Lucas S."/>
            <person name="Tice H."/>
            <person name="Cheng J.F."/>
            <person name="Han C."/>
            <person name="Detter J.C."/>
            <person name="Bruce D."/>
            <person name="Goodwin L."/>
            <person name="Chain P."/>
            <person name="Pitluck S."/>
            <person name="Goker M."/>
            <person name="Ovchinikova G."/>
            <person name="Pati A."/>
            <person name="Ivanova N."/>
            <person name="Mavromatis K."/>
            <person name="Chen A."/>
            <person name="Palaniappan K."/>
            <person name="Land M."/>
            <person name="Hauser L."/>
            <person name="Chang Y.J."/>
            <person name="Jeffries C.D."/>
            <person name="Bristow J."/>
            <person name="Eisen J.A."/>
            <person name="Markowitz V."/>
            <person name="Hugenholtz P."/>
            <person name="Kyrpides N.C."/>
            <person name="Klenk H.P."/>
        </authorList>
    </citation>
    <scope>NUCLEOTIDE SEQUENCE [LARGE SCALE GENOMIC DNA]</scope>
    <source>
        <strain evidence="2">DSM 44728 / CIP 108903 / NRRL B-16338 / NBRC 102104 / LLR-40K-21</strain>
    </source>
</reference>
<dbReference type="Proteomes" id="UP000000844">
    <property type="component" value="Chromosome"/>
</dbReference>
<evidence type="ECO:0000313" key="1">
    <source>
        <dbReference type="EMBL" id="ADD43526.1"/>
    </source>
</evidence>
<dbReference type="RefSeq" id="WP_013019097.1">
    <property type="nucleotide sequence ID" value="NC_013947.1"/>
</dbReference>
<proteinExistence type="predicted"/>
<protein>
    <recommendedName>
        <fullName evidence="3">YbaB/EbfC DNA-binding family protein</fullName>
    </recommendedName>
</protein>
<dbReference type="GO" id="GO:0003677">
    <property type="term" value="F:DNA binding"/>
    <property type="evidence" value="ECO:0007669"/>
    <property type="project" value="InterPro"/>
</dbReference>
<organism evidence="1 2">
    <name type="scientific">Stackebrandtia nassauensis (strain DSM 44728 / CIP 108903 / NRRL B-16338 / NBRC 102104 / LLR-40K-21)</name>
    <dbReference type="NCBI Taxonomy" id="446470"/>
    <lineage>
        <taxon>Bacteria</taxon>
        <taxon>Bacillati</taxon>
        <taxon>Actinomycetota</taxon>
        <taxon>Actinomycetes</taxon>
        <taxon>Glycomycetales</taxon>
        <taxon>Glycomycetaceae</taxon>
        <taxon>Stackebrandtia</taxon>
    </lineage>
</organism>